<dbReference type="InterPro" id="IPR038084">
    <property type="entry name" value="PduO/GlcC-like_sf"/>
</dbReference>
<protein>
    <submittedName>
        <fullName evidence="1">Heme-binding protein</fullName>
    </submittedName>
</protein>
<dbReference type="SUPFAM" id="SSF143744">
    <property type="entry name" value="GlcG-like"/>
    <property type="match status" value="1"/>
</dbReference>
<dbReference type="Proteomes" id="UP000314285">
    <property type="component" value="Unassembled WGS sequence"/>
</dbReference>
<gene>
    <name evidence="1" type="ORF">FHY67_06460</name>
</gene>
<dbReference type="RefSeq" id="WP_005026209.1">
    <property type="nucleotide sequence ID" value="NZ_CP027365.1"/>
</dbReference>
<comment type="caution">
    <text evidence="1">The sequence shown here is derived from an EMBL/GenBank/DDBJ whole genome shotgun (WGS) entry which is preliminary data.</text>
</comment>
<evidence type="ECO:0000313" key="1">
    <source>
        <dbReference type="EMBL" id="TNX92393.1"/>
    </source>
</evidence>
<dbReference type="Gene3D" id="3.30.450.150">
    <property type="entry name" value="Haem-degrading domain"/>
    <property type="match status" value="1"/>
</dbReference>
<sequence>MLKPSYWPVLTASFILASGFITTLSAKTPEPIQQYNLSLKLAEHLADHTITACHAQQKNIAVAVLDRGGNILVLKRHESVGPHNTLAAQRKAYTALSTKTRTSVLNRNAQNNPEASNLNTLNELLLLGGGIPVTYKNEVIGAVGVAGGGGAAQDEACAEQGVQKSLSQE</sequence>
<dbReference type="InterPro" id="IPR052517">
    <property type="entry name" value="GlcG_carb_metab_protein"/>
</dbReference>
<organism evidence="1 2">
    <name type="scientific">Acinetobacter radioresistens</name>
    <dbReference type="NCBI Taxonomy" id="40216"/>
    <lineage>
        <taxon>Bacteria</taxon>
        <taxon>Pseudomonadati</taxon>
        <taxon>Pseudomonadota</taxon>
        <taxon>Gammaproteobacteria</taxon>
        <taxon>Moraxellales</taxon>
        <taxon>Moraxellaceae</taxon>
        <taxon>Acinetobacter</taxon>
    </lineage>
</organism>
<dbReference type="Pfam" id="PF03928">
    <property type="entry name" value="HbpS-like"/>
    <property type="match status" value="1"/>
</dbReference>
<dbReference type="PANTHER" id="PTHR34309">
    <property type="entry name" value="SLR1406 PROTEIN"/>
    <property type="match status" value="1"/>
</dbReference>
<accession>A0A8H2K1P0</accession>
<dbReference type="EMBL" id="VFBM01000004">
    <property type="protein sequence ID" value="TNX92393.1"/>
    <property type="molecule type" value="Genomic_DNA"/>
</dbReference>
<evidence type="ECO:0000313" key="2">
    <source>
        <dbReference type="Proteomes" id="UP000314285"/>
    </source>
</evidence>
<dbReference type="InterPro" id="IPR005624">
    <property type="entry name" value="PduO/GlcC-like"/>
</dbReference>
<name>A0A8H2K1P0_ACIRA</name>
<reference evidence="1 2" key="1">
    <citation type="submission" date="2019-06" db="EMBL/GenBank/DDBJ databases">
        <title>Genome of Acinetobacter radioresistens APH1, a phenol degrading strain.</title>
        <authorList>
            <person name="Liu Y."/>
        </authorList>
    </citation>
    <scope>NUCLEOTIDE SEQUENCE [LARGE SCALE GENOMIC DNA]</scope>
    <source>
        <strain evidence="1 2">APH1</strain>
    </source>
</reference>
<proteinExistence type="predicted"/>
<dbReference type="PANTHER" id="PTHR34309:SF10">
    <property type="entry name" value="SLR1406 PROTEIN"/>
    <property type="match status" value="1"/>
</dbReference>
<dbReference type="AlphaFoldDB" id="A0A8H2K1P0"/>